<dbReference type="AlphaFoldDB" id="A0A1Q8S5X5"/>
<dbReference type="STRING" id="708187.A0A1Q8S5X5"/>
<proteinExistence type="predicted"/>
<evidence type="ECO:0000313" key="3">
    <source>
        <dbReference type="Proteomes" id="UP000186583"/>
    </source>
</evidence>
<evidence type="ECO:0000256" key="1">
    <source>
        <dbReference type="SAM" id="Phobius"/>
    </source>
</evidence>
<keyword evidence="3" id="KW-1185">Reference proteome</keyword>
<gene>
    <name evidence="2" type="ORF">CCHL11_02416</name>
</gene>
<comment type="caution">
    <text evidence="2">The sequence shown here is derived from an EMBL/GenBank/DDBJ whole genome shotgun (WGS) entry which is preliminary data.</text>
</comment>
<keyword evidence="1" id="KW-0812">Transmembrane</keyword>
<protein>
    <submittedName>
        <fullName evidence="2">Uncharacterized protein</fullName>
    </submittedName>
</protein>
<sequence>MFGIIVVTYLAWSWTWITFVLLTSPTLLFDLGRAAQDFPKLHTQFAWETKEFRWKVVELYVFSANTPSPSGHILSVVGQNEFIGSATAWSATHSPRFVAVEDNEDDVFSPSLYFQPRGRMGTCCWLSRFANGSRIQPKSFSDWYVWETPQINVPPFEGCTHNSNHSSETKFAQRVLDSNKVSLM</sequence>
<name>A0A1Q8S5X5_9PEZI</name>
<dbReference type="Proteomes" id="UP000186583">
    <property type="component" value="Unassembled WGS sequence"/>
</dbReference>
<feature type="transmembrane region" description="Helical" evidence="1">
    <location>
        <begin position="12"/>
        <end position="31"/>
    </location>
</feature>
<reference evidence="2 3" key="1">
    <citation type="submission" date="2016-11" db="EMBL/GenBank/DDBJ databases">
        <title>Draft Genome Assembly of Colletotrichum chlorophyti a pathogen of herbaceous plants.</title>
        <authorList>
            <person name="Gan P."/>
            <person name="Narusaka M."/>
            <person name="Tsushima A."/>
            <person name="Narusaka Y."/>
            <person name="Takano Y."/>
            <person name="Shirasu K."/>
        </authorList>
    </citation>
    <scope>NUCLEOTIDE SEQUENCE [LARGE SCALE GENOMIC DNA]</scope>
    <source>
        <strain evidence="2 3">NTL11</strain>
    </source>
</reference>
<organism evidence="2 3">
    <name type="scientific">Colletotrichum chlorophyti</name>
    <dbReference type="NCBI Taxonomy" id="708187"/>
    <lineage>
        <taxon>Eukaryota</taxon>
        <taxon>Fungi</taxon>
        <taxon>Dikarya</taxon>
        <taxon>Ascomycota</taxon>
        <taxon>Pezizomycotina</taxon>
        <taxon>Sordariomycetes</taxon>
        <taxon>Hypocreomycetidae</taxon>
        <taxon>Glomerellales</taxon>
        <taxon>Glomerellaceae</taxon>
        <taxon>Colletotrichum</taxon>
    </lineage>
</organism>
<dbReference type="EMBL" id="MPGH01000014">
    <property type="protein sequence ID" value="OLN96858.1"/>
    <property type="molecule type" value="Genomic_DNA"/>
</dbReference>
<keyword evidence="1" id="KW-1133">Transmembrane helix</keyword>
<keyword evidence="1" id="KW-0472">Membrane</keyword>
<accession>A0A1Q8S5X5</accession>
<evidence type="ECO:0000313" key="2">
    <source>
        <dbReference type="EMBL" id="OLN96858.1"/>
    </source>
</evidence>